<dbReference type="InterPro" id="IPR000182">
    <property type="entry name" value="GNAT_dom"/>
</dbReference>
<evidence type="ECO:0000256" key="3">
    <source>
        <dbReference type="ARBA" id="ARBA00050603"/>
    </source>
</evidence>
<comment type="catalytic activity">
    <reaction evidence="4">
        <text>L-methionine sulfone + acetyl-CoA = N-acetyl-L-methionine sulfone + CoA + H(+)</text>
        <dbReference type="Rhea" id="RHEA:47656"/>
        <dbReference type="ChEBI" id="CHEBI:15378"/>
        <dbReference type="ChEBI" id="CHEBI:57287"/>
        <dbReference type="ChEBI" id="CHEBI:57288"/>
        <dbReference type="ChEBI" id="CHEBI:87824"/>
        <dbReference type="ChEBI" id="CHEBI:87825"/>
    </reaction>
</comment>
<proteinExistence type="predicted"/>
<dbReference type="SUPFAM" id="SSF55729">
    <property type="entry name" value="Acyl-CoA N-acyltransferases (Nat)"/>
    <property type="match status" value="1"/>
</dbReference>
<sequence>MIIRDAVHDDLPAILEIHNDAIRTTTAIWDETEVGLDDRRAWFDGRRAAGLPVLVAERDGGVAGFATYGPWRPKTGYRFTVENSVYVHPDHRRRGIANALMPELIDRARAGDVHSIVAGIEATNAGSIALHERFGFRRVALLPEVGFKFGRWLDLTYLQLSLQSR</sequence>
<protein>
    <submittedName>
        <fullName evidence="6">N-acetyltransferase family protein</fullName>
    </submittedName>
</protein>
<evidence type="ECO:0000313" key="6">
    <source>
        <dbReference type="EMBL" id="KAA1396107.1"/>
    </source>
</evidence>
<dbReference type="RefSeq" id="WP_149690750.1">
    <property type="nucleotide sequence ID" value="NZ_SDPQ02000003.1"/>
</dbReference>
<dbReference type="CDD" id="cd04301">
    <property type="entry name" value="NAT_SF"/>
    <property type="match status" value="1"/>
</dbReference>
<dbReference type="Gene3D" id="3.40.630.30">
    <property type="match status" value="1"/>
</dbReference>
<accession>A0A5M4FCV5</accession>
<dbReference type="PANTHER" id="PTHR43072:SF23">
    <property type="entry name" value="UPF0039 PROTEIN C11D3.02C"/>
    <property type="match status" value="1"/>
</dbReference>
<evidence type="ECO:0000256" key="1">
    <source>
        <dbReference type="ARBA" id="ARBA00022679"/>
    </source>
</evidence>
<organism evidence="6 7">
    <name type="scientific">Aeromicrobium ginsengisoli</name>
    <dbReference type="NCBI Taxonomy" id="363867"/>
    <lineage>
        <taxon>Bacteria</taxon>
        <taxon>Bacillati</taxon>
        <taxon>Actinomycetota</taxon>
        <taxon>Actinomycetes</taxon>
        <taxon>Propionibacteriales</taxon>
        <taxon>Nocardioidaceae</taxon>
        <taxon>Aeromicrobium</taxon>
    </lineage>
</organism>
<gene>
    <name evidence="6" type="ORF">ESP70_018475</name>
</gene>
<keyword evidence="7" id="KW-1185">Reference proteome</keyword>
<name>A0A5M4FCV5_9ACTN</name>
<evidence type="ECO:0000259" key="5">
    <source>
        <dbReference type="PROSITE" id="PS51186"/>
    </source>
</evidence>
<evidence type="ECO:0000256" key="4">
    <source>
        <dbReference type="ARBA" id="ARBA00051334"/>
    </source>
</evidence>
<dbReference type="Proteomes" id="UP000380867">
    <property type="component" value="Unassembled WGS sequence"/>
</dbReference>
<dbReference type="Pfam" id="PF00583">
    <property type="entry name" value="Acetyltransf_1"/>
    <property type="match status" value="1"/>
</dbReference>
<keyword evidence="2" id="KW-0012">Acyltransferase</keyword>
<dbReference type="AlphaFoldDB" id="A0A5M4FCV5"/>
<dbReference type="PANTHER" id="PTHR43072">
    <property type="entry name" value="N-ACETYLTRANSFERASE"/>
    <property type="match status" value="1"/>
</dbReference>
<feature type="domain" description="N-acetyltransferase" evidence="5">
    <location>
        <begin position="1"/>
        <end position="158"/>
    </location>
</feature>
<keyword evidence="1" id="KW-0808">Transferase</keyword>
<dbReference type="PROSITE" id="PS51186">
    <property type="entry name" value="GNAT"/>
    <property type="match status" value="1"/>
</dbReference>
<reference evidence="6" key="1">
    <citation type="submission" date="2019-09" db="EMBL/GenBank/DDBJ databases">
        <authorList>
            <person name="Li J."/>
        </authorList>
    </citation>
    <scope>NUCLEOTIDE SEQUENCE [LARGE SCALE GENOMIC DNA]</scope>
    <source>
        <strain evidence="6">JCM 14732</strain>
    </source>
</reference>
<dbReference type="InterPro" id="IPR016181">
    <property type="entry name" value="Acyl_CoA_acyltransferase"/>
</dbReference>
<evidence type="ECO:0000313" key="7">
    <source>
        <dbReference type="Proteomes" id="UP000380867"/>
    </source>
</evidence>
<comment type="caution">
    <text evidence="6">The sequence shown here is derived from an EMBL/GenBank/DDBJ whole genome shotgun (WGS) entry which is preliminary data.</text>
</comment>
<dbReference type="GO" id="GO:0016747">
    <property type="term" value="F:acyltransferase activity, transferring groups other than amino-acyl groups"/>
    <property type="evidence" value="ECO:0007669"/>
    <property type="project" value="InterPro"/>
</dbReference>
<evidence type="ECO:0000256" key="2">
    <source>
        <dbReference type="ARBA" id="ARBA00023315"/>
    </source>
</evidence>
<dbReference type="OrthoDB" id="3173333at2"/>
<dbReference type="EMBL" id="SDPQ02000003">
    <property type="protein sequence ID" value="KAA1396107.1"/>
    <property type="molecule type" value="Genomic_DNA"/>
</dbReference>
<comment type="catalytic activity">
    <reaction evidence="3">
        <text>L-methionine sulfoximine + acetyl-CoA = N-acetyl-L-methionine sulfoximine + CoA + H(+)</text>
        <dbReference type="Rhea" id="RHEA:47660"/>
        <dbReference type="ChEBI" id="CHEBI:15378"/>
        <dbReference type="ChEBI" id="CHEBI:57287"/>
        <dbReference type="ChEBI" id="CHEBI:57288"/>
        <dbReference type="ChEBI" id="CHEBI:87826"/>
        <dbReference type="ChEBI" id="CHEBI:87827"/>
    </reaction>
</comment>
<dbReference type="FunFam" id="3.40.630.30:FF:000026">
    <property type="entry name" value="Phosphinothricin acetyltransferase"/>
    <property type="match status" value="1"/>
</dbReference>